<dbReference type="InterPro" id="IPR023563">
    <property type="entry name" value="Ribosomal_uL13_CS"/>
</dbReference>
<dbReference type="FunFam" id="6.10.250.3250:FF:000001">
    <property type="entry name" value="60S ribosomal protein L13a"/>
    <property type="match status" value="1"/>
</dbReference>
<reference evidence="19" key="2">
    <citation type="submission" date="2020-08" db="EMBL/GenBank/DDBJ databases">
        <title>Plant Genome Project.</title>
        <authorList>
            <person name="Zhang R.-G."/>
        </authorList>
    </citation>
    <scope>NUCLEOTIDE SEQUENCE</scope>
    <source>
        <strain evidence="19">Huo1</strain>
        <tissue evidence="19">Leaf</tissue>
    </source>
</reference>
<dbReference type="GO" id="GO:0045490">
    <property type="term" value="P:pectin catabolic process"/>
    <property type="evidence" value="ECO:0007669"/>
    <property type="project" value="UniProtKB-UniRule"/>
</dbReference>
<dbReference type="GO" id="GO:0015934">
    <property type="term" value="C:large ribosomal subunit"/>
    <property type="evidence" value="ECO:0007669"/>
    <property type="project" value="InterPro"/>
</dbReference>
<keyword evidence="6 16" id="KW-0134">Cell wall</keyword>
<keyword evidence="11" id="KW-0325">Glycoprotein</keyword>
<evidence type="ECO:0000256" key="5">
    <source>
        <dbReference type="ARBA" id="ARBA00013229"/>
    </source>
</evidence>
<dbReference type="AlphaFoldDB" id="A0A8X8XTX8"/>
<comment type="caution">
    <text evidence="19">The sequence shown here is derived from an EMBL/GenBank/DDBJ whole genome shotgun (WGS) entry which is preliminary data.</text>
</comment>
<evidence type="ECO:0000256" key="13">
    <source>
        <dbReference type="ARBA" id="ARBA00047928"/>
    </source>
</evidence>
<evidence type="ECO:0000256" key="4">
    <source>
        <dbReference type="ARBA" id="ARBA00008891"/>
    </source>
</evidence>
<dbReference type="InterPro" id="IPR018040">
    <property type="entry name" value="Pectinesterase_Tyr_AS"/>
</dbReference>
<dbReference type="Gene3D" id="6.10.250.3250">
    <property type="match status" value="1"/>
</dbReference>
<keyword evidence="7 16" id="KW-0964">Secreted</keyword>
<dbReference type="InterPro" id="IPR012334">
    <property type="entry name" value="Pectin_lyas_fold"/>
</dbReference>
<evidence type="ECO:0000256" key="11">
    <source>
        <dbReference type="ARBA" id="ARBA00023180"/>
    </source>
</evidence>
<reference evidence="19" key="1">
    <citation type="submission" date="2018-01" db="EMBL/GenBank/DDBJ databases">
        <authorList>
            <person name="Mao J.F."/>
        </authorList>
    </citation>
    <scope>NUCLEOTIDE SEQUENCE</scope>
    <source>
        <strain evidence="19">Huo1</strain>
        <tissue evidence="19">Leaf</tissue>
    </source>
</reference>
<dbReference type="EC" id="3.1.1.11" evidence="5 16"/>
<keyword evidence="20" id="KW-1185">Reference proteome</keyword>
<evidence type="ECO:0000256" key="17">
    <source>
        <dbReference type="RuleBase" id="RU003877"/>
    </source>
</evidence>
<dbReference type="Gene3D" id="3.90.1180.10">
    <property type="entry name" value="Ribosomal protein L13"/>
    <property type="match status" value="1"/>
</dbReference>
<keyword evidence="12 17" id="KW-0687">Ribonucleoprotein</keyword>
<evidence type="ECO:0000256" key="6">
    <source>
        <dbReference type="ARBA" id="ARBA00022512"/>
    </source>
</evidence>
<proteinExistence type="inferred from homology"/>
<name>A0A8X8XTX8_SALSN</name>
<comment type="catalytic activity">
    <reaction evidence="13 16">
        <text>[(1-&gt;4)-alpha-D-galacturonosyl methyl ester](n) + n H2O = [(1-&gt;4)-alpha-D-galacturonosyl](n) + n methanol + n H(+)</text>
        <dbReference type="Rhea" id="RHEA:22380"/>
        <dbReference type="Rhea" id="RHEA-COMP:14570"/>
        <dbReference type="Rhea" id="RHEA-COMP:14573"/>
        <dbReference type="ChEBI" id="CHEBI:15377"/>
        <dbReference type="ChEBI" id="CHEBI:15378"/>
        <dbReference type="ChEBI" id="CHEBI:17790"/>
        <dbReference type="ChEBI" id="CHEBI:140522"/>
        <dbReference type="ChEBI" id="CHEBI:140523"/>
        <dbReference type="EC" id="3.1.1.11"/>
    </reaction>
</comment>
<dbReference type="PANTHER" id="PTHR31321:SF76">
    <property type="entry name" value="PECTINESTERASE 10-RELATED"/>
    <property type="match status" value="1"/>
</dbReference>
<keyword evidence="9 17" id="KW-0689">Ribosomal protein</keyword>
<dbReference type="SUPFAM" id="SSF52161">
    <property type="entry name" value="Ribosomal protein L13"/>
    <property type="match status" value="1"/>
</dbReference>
<dbReference type="InterPro" id="IPR011050">
    <property type="entry name" value="Pectin_lyase_fold/virulence"/>
</dbReference>
<evidence type="ECO:0000256" key="3">
    <source>
        <dbReference type="ARBA" id="ARBA00006227"/>
    </source>
</evidence>
<dbReference type="FunFam" id="2.160.20.10:FF:000013">
    <property type="entry name" value="Pectinesterase"/>
    <property type="match status" value="1"/>
</dbReference>
<feature type="active site" evidence="15">
    <location>
        <position position="342"/>
    </location>
</feature>
<evidence type="ECO:0000256" key="16">
    <source>
        <dbReference type="RuleBase" id="RU000589"/>
    </source>
</evidence>
<evidence type="ECO:0000313" key="20">
    <source>
        <dbReference type="Proteomes" id="UP000298416"/>
    </source>
</evidence>
<evidence type="ECO:0000259" key="18">
    <source>
        <dbReference type="Pfam" id="PF01095"/>
    </source>
</evidence>
<dbReference type="GO" id="GO:0042545">
    <property type="term" value="P:cell wall modification"/>
    <property type="evidence" value="ECO:0007669"/>
    <property type="project" value="UniProtKB-UniRule"/>
</dbReference>
<dbReference type="InterPro" id="IPR005755">
    <property type="entry name" value="Ribosomal_uL13_euk/arc"/>
</dbReference>
<feature type="domain" description="Pectinesterase catalytic" evidence="18">
    <location>
        <begin position="198"/>
        <end position="477"/>
    </location>
</feature>
<protein>
    <recommendedName>
        <fullName evidence="5 16">Pectinesterase</fullName>
        <ecNumber evidence="5 16">3.1.1.11</ecNumber>
    </recommendedName>
</protein>
<evidence type="ECO:0000256" key="10">
    <source>
        <dbReference type="ARBA" id="ARBA00023085"/>
    </source>
</evidence>
<evidence type="ECO:0000256" key="1">
    <source>
        <dbReference type="ARBA" id="ARBA00004191"/>
    </source>
</evidence>
<dbReference type="InterPro" id="IPR000070">
    <property type="entry name" value="Pectinesterase_cat"/>
</dbReference>
<dbReference type="PROSITE" id="PS00783">
    <property type="entry name" value="RIBOSOMAL_L13"/>
    <property type="match status" value="1"/>
</dbReference>
<dbReference type="InterPro" id="IPR005822">
    <property type="entry name" value="Ribosomal_uL13"/>
</dbReference>
<keyword evidence="16" id="KW-0961">Cell wall biogenesis/degradation</keyword>
<dbReference type="Gene3D" id="2.160.20.10">
    <property type="entry name" value="Single-stranded right-handed beta-helix, Pectin lyase-like"/>
    <property type="match status" value="1"/>
</dbReference>
<dbReference type="SUPFAM" id="SSF51126">
    <property type="entry name" value="Pectin lyase-like"/>
    <property type="match status" value="1"/>
</dbReference>
<dbReference type="PROSITE" id="PS00800">
    <property type="entry name" value="PECTINESTERASE_1"/>
    <property type="match status" value="1"/>
</dbReference>
<dbReference type="Proteomes" id="UP000298416">
    <property type="component" value="Unassembled WGS sequence"/>
</dbReference>
<dbReference type="GO" id="GO:0006412">
    <property type="term" value="P:translation"/>
    <property type="evidence" value="ECO:0007669"/>
    <property type="project" value="InterPro"/>
</dbReference>
<dbReference type="PANTHER" id="PTHR31321">
    <property type="entry name" value="ACYL-COA THIOESTER HYDROLASE YBHC-RELATED"/>
    <property type="match status" value="1"/>
</dbReference>
<comment type="pathway">
    <text evidence="2 16">Glycan metabolism; pectin degradation; 2-dehydro-3-deoxy-D-gluconate from pectin: step 1/5.</text>
</comment>
<sequence length="491" mass="55691">MLGRLASILAKELLNGQRVVVVRCEEICLSGGLVRQKMKYLRFLRKRMNTKPSHGPIHFRAPSKILWRTIRGMIPHKTKRGEAALARLKVYEGVPPPYDKIKRMVIPDALKVLRLQAGHKYCLLGRLSSEVGWNHYDTIRELEKKRKERAQVTYERKKQLNKLRVKAEKVALEKLGSQLDVIAPIKKPQIHNVFDVDPSGKGHFKTIQAAIDAVPSHNPQWTFIRIKKGVYREQVSIPRDKPFIFLKGGGKDNTIITWDAHDSIATSATFSSYADYTMAQDISFVNSFNNGTHNRMRPALAAKIQGDKSAFHRCGFYGMQDTLWDVQGRHYFKLCTIQGSVDFIFGASRSLYEKCTISIVENLHKGPGYITAQGRSGPRETSAFVFKECNIVGKGKAYLGRAWRDHATVLFYDTFMTDVIVPQGWNAWYSAGNENQLRFAEVKCCGRGANASKRVKWANKLSEKELKELISISFIDGEGWLRNLALNIFGA</sequence>
<dbReference type="PROSITE" id="PS00503">
    <property type="entry name" value="PECTINESTERASE_2"/>
    <property type="match status" value="1"/>
</dbReference>
<dbReference type="Pfam" id="PF01095">
    <property type="entry name" value="Pectinesterase"/>
    <property type="match status" value="1"/>
</dbReference>
<dbReference type="GO" id="GO:0030599">
    <property type="term" value="F:pectinesterase activity"/>
    <property type="evidence" value="ECO:0007669"/>
    <property type="project" value="UniProtKB-UniRule"/>
</dbReference>
<comment type="similarity">
    <text evidence="4">Belongs to the pectinesterase family.</text>
</comment>
<gene>
    <name evidence="19" type="ORF">SASPL_116522</name>
</gene>
<evidence type="ECO:0000256" key="8">
    <source>
        <dbReference type="ARBA" id="ARBA00022801"/>
    </source>
</evidence>
<evidence type="ECO:0000256" key="12">
    <source>
        <dbReference type="ARBA" id="ARBA00023274"/>
    </source>
</evidence>
<keyword evidence="8 16" id="KW-0378">Hydrolase</keyword>
<organism evidence="19">
    <name type="scientific">Salvia splendens</name>
    <name type="common">Scarlet sage</name>
    <dbReference type="NCBI Taxonomy" id="180675"/>
    <lineage>
        <taxon>Eukaryota</taxon>
        <taxon>Viridiplantae</taxon>
        <taxon>Streptophyta</taxon>
        <taxon>Embryophyta</taxon>
        <taxon>Tracheophyta</taxon>
        <taxon>Spermatophyta</taxon>
        <taxon>Magnoliopsida</taxon>
        <taxon>eudicotyledons</taxon>
        <taxon>Gunneridae</taxon>
        <taxon>Pentapetalae</taxon>
        <taxon>asterids</taxon>
        <taxon>lamiids</taxon>
        <taxon>Lamiales</taxon>
        <taxon>Lamiaceae</taxon>
        <taxon>Nepetoideae</taxon>
        <taxon>Mentheae</taxon>
        <taxon>Salviinae</taxon>
        <taxon>Salvia</taxon>
        <taxon>Salvia subgen. Calosphace</taxon>
        <taxon>core Calosphace</taxon>
    </lineage>
</organism>
<evidence type="ECO:0000256" key="2">
    <source>
        <dbReference type="ARBA" id="ARBA00005184"/>
    </source>
</evidence>
<evidence type="ECO:0000256" key="15">
    <source>
        <dbReference type="PROSITE-ProRule" id="PRU10040"/>
    </source>
</evidence>
<accession>A0A8X8XTX8</accession>
<comment type="subcellular location">
    <subcellularLocation>
        <location evidence="1 16">Secreted</location>
        <location evidence="1 16">Cell wall</location>
    </subcellularLocation>
</comment>
<evidence type="ECO:0000256" key="9">
    <source>
        <dbReference type="ARBA" id="ARBA00022980"/>
    </source>
</evidence>
<dbReference type="FunFam" id="3.90.1180.10:FF:000003">
    <property type="entry name" value="60S ribosomal protein L13a-4"/>
    <property type="match status" value="1"/>
</dbReference>
<comment type="similarity">
    <text evidence="3 17">Belongs to the universal ribosomal protein uL13 family.</text>
</comment>
<keyword evidence="10 16" id="KW-0063">Aspartyl esterase</keyword>
<dbReference type="NCBIfam" id="TIGR01077">
    <property type="entry name" value="L13_A_E"/>
    <property type="match status" value="1"/>
</dbReference>
<dbReference type="InterPro" id="IPR036899">
    <property type="entry name" value="Ribosomal_uL13_sf"/>
</dbReference>
<comment type="function">
    <text evidence="14 16">Acts in the modification of cell walls via demethylesterification of cell wall pectin.</text>
</comment>
<dbReference type="Pfam" id="PF00572">
    <property type="entry name" value="Ribosomal_L13"/>
    <property type="match status" value="1"/>
</dbReference>
<evidence type="ECO:0000256" key="7">
    <source>
        <dbReference type="ARBA" id="ARBA00022525"/>
    </source>
</evidence>
<evidence type="ECO:0000313" key="19">
    <source>
        <dbReference type="EMBL" id="KAG6420008.1"/>
    </source>
</evidence>
<dbReference type="GO" id="GO:0003735">
    <property type="term" value="F:structural constituent of ribosome"/>
    <property type="evidence" value="ECO:0007669"/>
    <property type="project" value="InterPro"/>
</dbReference>
<dbReference type="InterPro" id="IPR033131">
    <property type="entry name" value="Pectinesterase_Asp_AS"/>
</dbReference>
<evidence type="ECO:0000256" key="14">
    <source>
        <dbReference type="ARBA" id="ARBA00057335"/>
    </source>
</evidence>
<dbReference type="EMBL" id="PNBA02000006">
    <property type="protein sequence ID" value="KAG6420008.1"/>
    <property type="molecule type" value="Genomic_DNA"/>
</dbReference>